<keyword evidence="3" id="KW-1185">Reference proteome</keyword>
<protein>
    <submittedName>
        <fullName evidence="2">Uncharacterized protein</fullName>
    </submittedName>
</protein>
<evidence type="ECO:0000313" key="3">
    <source>
        <dbReference type="Proteomes" id="UP000198706"/>
    </source>
</evidence>
<gene>
    <name evidence="2" type="ORF">SAMN05216186_101499</name>
</gene>
<evidence type="ECO:0000313" key="2">
    <source>
        <dbReference type="EMBL" id="SDJ46047.1"/>
    </source>
</evidence>
<dbReference type="EMBL" id="FNFD01000001">
    <property type="protein sequence ID" value="SDJ46047.1"/>
    <property type="molecule type" value="Genomic_DNA"/>
</dbReference>
<feature type="coiled-coil region" evidence="1">
    <location>
        <begin position="82"/>
        <end position="109"/>
    </location>
</feature>
<sequence length="151" mass="17816">MTIPADQWDKAFSILQQFERQLISPSFFSWKFITEKCGVSKPTLWRNKEFEKEFQRIKEVVKSYARGEKHFDQEISLKAAKDREREHQIEALKAQVEELTKQLNRERERVLYASMIARRKNIDPAEFLDESPVFRKPTKGGAVVKLPSKET</sequence>
<reference evidence="2 3" key="1">
    <citation type="submission" date="2016-10" db="EMBL/GenBank/DDBJ databases">
        <authorList>
            <person name="de Groot N.N."/>
        </authorList>
    </citation>
    <scope>NUCLEOTIDE SEQUENCE [LARGE SCALE GENOMIC DNA]</scope>
    <source>
        <strain evidence="2 3">JCM 21544</strain>
    </source>
</reference>
<dbReference type="AlphaFoldDB" id="A0A1G8TX79"/>
<evidence type="ECO:0000256" key="1">
    <source>
        <dbReference type="SAM" id="Coils"/>
    </source>
</evidence>
<accession>A0A1G8TX79</accession>
<keyword evidence="1" id="KW-0175">Coiled coil</keyword>
<dbReference type="STRING" id="137658.SAMN05216186_101499"/>
<proteinExistence type="predicted"/>
<dbReference type="RefSeq" id="WP_084333508.1">
    <property type="nucleotide sequence ID" value="NZ_FNFD01000001.1"/>
</dbReference>
<dbReference type="Proteomes" id="UP000198706">
    <property type="component" value="Unassembled WGS sequence"/>
</dbReference>
<organism evidence="2 3">
    <name type="scientific">Pseudomonas indica</name>
    <dbReference type="NCBI Taxonomy" id="137658"/>
    <lineage>
        <taxon>Bacteria</taxon>
        <taxon>Pseudomonadati</taxon>
        <taxon>Pseudomonadota</taxon>
        <taxon>Gammaproteobacteria</taxon>
        <taxon>Pseudomonadales</taxon>
        <taxon>Pseudomonadaceae</taxon>
        <taxon>Pseudomonas</taxon>
    </lineage>
</organism>
<name>A0A1G8TX79_9PSED</name>